<accession>A0A9N8E336</accession>
<comment type="caution">
    <text evidence="9">The sequence shown here is derived from an EMBL/GenBank/DDBJ whole genome shotgun (WGS) entry which is preliminary data.</text>
</comment>
<dbReference type="InterPro" id="IPR013057">
    <property type="entry name" value="AA_transpt_TM"/>
</dbReference>
<keyword evidence="2 6" id="KW-0812">Transmembrane</keyword>
<evidence type="ECO:0000256" key="6">
    <source>
        <dbReference type="SAM" id="Phobius"/>
    </source>
</evidence>
<feature type="compositionally biased region" description="Polar residues" evidence="5">
    <location>
        <begin position="93"/>
        <end position="108"/>
    </location>
</feature>
<evidence type="ECO:0000256" key="2">
    <source>
        <dbReference type="ARBA" id="ARBA00022692"/>
    </source>
</evidence>
<dbReference type="OrthoDB" id="28208at2759"/>
<feature type="transmembrane region" description="Helical" evidence="6">
    <location>
        <begin position="415"/>
        <end position="435"/>
    </location>
</feature>
<name>A0A9N8E336_9STRA</name>
<feature type="transmembrane region" description="Helical" evidence="6">
    <location>
        <begin position="497"/>
        <end position="516"/>
    </location>
</feature>
<feature type="compositionally biased region" description="Polar residues" evidence="5">
    <location>
        <begin position="58"/>
        <end position="75"/>
    </location>
</feature>
<organism evidence="9 10">
    <name type="scientific">Seminavis robusta</name>
    <dbReference type="NCBI Taxonomy" id="568900"/>
    <lineage>
        <taxon>Eukaryota</taxon>
        <taxon>Sar</taxon>
        <taxon>Stramenopiles</taxon>
        <taxon>Ochrophyta</taxon>
        <taxon>Bacillariophyta</taxon>
        <taxon>Bacillariophyceae</taxon>
        <taxon>Bacillariophycidae</taxon>
        <taxon>Naviculales</taxon>
        <taxon>Naviculaceae</taxon>
        <taxon>Seminavis</taxon>
    </lineage>
</organism>
<keyword evidence="7" id="KW-0732">Signal</keyword>
<evidence type="ECO:0000256" key="3">
    <source>
        <dbReference type="ARBA" id="ARBA00022989"/>
    </source>
</evidence>
<proteinExistence type="predicted"/>
<feature type="transmembrane region" description="Helical" evidence="6">
    <location>
        <begin position="251"/>
        <end position="271"/>
    </location>
</feature>
<comment type="subcellular location">
    <subcellularLocation>
        <location evidence="1">Membrane</location>
        <topology evidence="1">Multi-pass membrane protein</topology>
    </subcellularLocation>
</comment>
<dbReference type="AlphaFoldDB" id="A0A9N8E336"/>
<feature type="transmembrane region" description="Helical" evidence="6">
    <location>
        <begin position="563"/>
        <end position="583"/>
    </location>
</feature>
<evidence type="ECO:0000256" key="1">
    <source>
        <dbReference type="ARBA" id="ARBA00004141"/>
    </source>
</evidence>
<dbReference type="EMBL" id="CAICTM010000606">
    <property type="protein sequence ID" value="CAB9513697.1"/>
    <property type="molecule type" value="Genomic_DNA"/>
</dbReference>
<dbReference type="GO" id="GO:0015179">
    <property type="term" value="F:L-amino acid transmembrane transporter activity"/>
    <property type="evidence" value="ECO:0007669"/>
    <property type="project" value="TreeGrafter"/>
</dbReference>
<evidence type="ECO:0000313" key="10">
    <source>
        <dbReference type="Proteomes" id="UP001153069"/>
    </source>
</evidence>
<dbReference type="Pfam" id="PF01490">
    <property type="entry name" value="Aa_trans"/>
    <property type="match status" value="1"/>
</dbReference>
<sequence length="588" mass="63267">MAFAALLMMRPLLLLIVISSVFKSSVATSRDPFFRKTSSVTSNLLAWRKDTLLSPRSSFMRNMRDSNTLTDGSNKAEQEQPAQEAENDDEQVELTSPRVTRSISNDDTFYSAEEEEDEDESWNGEEDDEGTMEMTSLLLDMRGGAVSDNTLATTPRGGGAKKKQVQDDDSTAAGMISCVFNLVNNVAGAGILALSAGMTGGTGWIPAVLLCVALGIISSHSFKIIGEACELTGEKDFKGLWARTIGPQTTYMVDSIIAFMCVAVSIIYSGILGDVFTPLLKEAGMPDIYNGRTSNIIAITATLLLPLSLIKNLSALAFTSILGFCAISYTVFFIVVRALDGSYKLGSGRFVQEGAASLLDAMPSFQKSSLWGFGFTSLVLVSNLGLAFIAHYNAPTFYRQLRNTNSQRFGRMVDVSFTILVALYIITMLAGYSTFGDVCRGNLLLNYHPHDILSTLGRLATGFSILFGFPLVMCGAREGLIGAADSCGFPALGKDQFHFPLVATMLAFVTVISCSVEDVSLVVGLTGAAMGAFIVYICPAILYTRAVKQVKGKDSVEYGKAKYTMALVPFGLFVGSLGVYMTIKEAMA</sequence>
<evidence type="ECO:0000256" key="5">
    <source>
        <dbReference type="SAM" id="MobiDB-lite"/>
    </source>
</evidence>
<feature type="compositionally biased region" description="Acidic residues" evidence="5">
    <location>
        <begin position="112"/>
        <end position="131"/>
    </location>
</feature>
<keyword evidence="4 6" id="KW-0472">Membrane</keyword>
<dbReference type="PANTHER" id="PTHR22950">
    <property type="entry name" value="AMINO ACID TRANSPORTER"/>
    <property type="match status" value="1"/>
</dbReference>
<evidence type="ECO:0000256" key="4">
    <source>
        <dbReference type="ARBA" id="ARBA00023136"/>
    </source>
</evidence>
<keyword evidence="10" id="KW-1185">Reference proteome</keyword>
<feature type="signal peptide" evidence="7">
    <location>
        <begin position="1"/>
        <end position="27"/>
    </location>
</feature>
<keyword evidence="3 6" id="KW-1133">Transmembrane helix</keyword>
<feature type="transmembrane region" description="Helical" evidence="6">
    <location>
        <begin position="522"/>
        <end position="543"/>
    </location>
</feature>
<dbReference type="Proteomes" id="UP001153069">
    <property type="component" value="Unassembled WGS sequence"/>
</dbReference>
<feature type="transmembrane region" description="Helical" evidence="6">
    <location>
        <begin position="291"/>
        <end position="309"/>
    </location>
</feature>
<gene>
    <name evidence="9" type="ORF">SEMRO_607_G174610.1</name>
</gene>
<feature type="chain" id="PRO_5040297044" evidence="7">
    <location>
        <begin position="28"/>
        <end position="588"/>
    </location>
</feature>
<protein>
    <submittedName>
        <fullName evidence="9">Sodium-coupled neutral amino acid transporter 10</fullName>
    </submittedName>
</protein>
<feature type="transmembrane region" description="Helical" evidence="6">
    <location>
        <begin position="316"/>
        <end position="339"/>
    </location>
</feature>
<evidence type="ECO:0000259" key="8">
    <source>
        <dbReference type="Pfam" id="PF01490"/>
    </source>
</evidence>
<evidence type="ECO:0000313" key="9">
    <source>
        <dbReference type="EMBL" id="CAB9513697.1"/>
    </source>
</evidence>
<feature type="domain" description="Amino acid transporter transmembrane" evidence="8">
    <location>
        <begin position="174"/>
        <end position="583"/>
    </location>
</feature>
<feature type="transmembrane region" description="Helical" evidence="6">
    <location>
        <begin position="370"/>
        <end position="394"/>
    </location>
</feature>
<evidence type="ECO:0000256" key="7">
    <source>
        <dbReference type="SAM" id="SignalP"/>
    </source>
</evidence>
<feature type="transmembrane region" description="Helical" evidence="6">
    <location>
        <begin position="191"/>
        <end position="217"/>
    </location>
</feature>
<feature type="transmembrane region" description="Helical" evidence="6">
    <location>
        <begin position="455"/>
        <end position="476"/>
    </location>
</feature>
<reference evidence="9" key="1">
    <citation type="submission" date="2020-06" db="EMBL/GenBank/DDBJ databases">
        <authorList>
            <consortium name="Plant Systems Biology data submission"/>
        </authorList>
    </citation>
    <scope>NUCLEOTIDE SEQUENCE</scope>
    <source>
        <strain evidence="9">D6</strain>
    </source>
</reference>
<dbReference type="PANTHER" id="PTHR22950:SF652">
    <property type="entry name" value="TRANSMEMBRANE AMINO ACID TRANSPORTER FAMILY PROTEIN"/>
    <property type="match status" value="1"/>
</dbReference>
<dbReference type="GO" id="GO:0016020">
    <property type="term" value="C:membrane"/>
    <property type="evidence" value="ECO:0007669"/>
    <property type="project" value="UniProtKB-SubCell"/>
</dbReference>
<feature type="region of interest" description="Disordered" evidence="5">
    <location>
        <begin position="58"/>
        <end position="131"/>
    </location>
</feature>